<evidence type="ECO:0000313" key="3">
    <source>
        <dbReference type="EMBL" id="WOH08309.1"/>
    </source>
</evidence>
<protein>
    <recommendedName>
        <fullName evidence="2">C2 domain-containing protein</fullName>
    </recommendedName>
</protein>
<dbReference type="SUPFAM" id="SSF49562">
    <property type="entry name" value="C2 domain (Calcium/lipid-binding domain, CaLB)"/>
    <property type="match status" value="1"/>
</dbReference>
<dbReference type="AlphaFoldDB" id="A0AAF0XJV0"/>
<feature type="chain" id="PRO_5042266466" description="C2 domain-containing protein" evidence="1">
    <location>
        <begin position="17"/>
        <end position="202"/>
    </location>
</feature>
<dbReference type="Gene3D" id="2.60.40.150">
    <property type="entry name" value="C2 domain"/>
    <property type="match status" value="1"/>
</dbReference>
<evidence type="ECO:0000256" key="1">
    <source>
        <dbReference type="SAM" id="SignalP"/>
    </source>
</evidence>
<feature type="signal peptide" evidence="1">
    <location>
        <begin position="1"/>
        <end position="16"/>
    </location>
</feature>
<dbReference type="GO" id="GO:0005783">
    <property type="term" value="C:endoplasmic reticulum"/>
    <property type="evidence" value="ECO:0007669"/>
    <property type="project" value="TreeGrafter"/>
</dbReference>
<dbReference type="PANTHER" id="PTHR10774">
    <property type="entry name" value="EXTENDED SYNAPTOTAGMIN-RELATED"/>
    <property type="match status" value="1"/>
</dbReference>
<reference evidence="3" key="2">
    <citation type="submission" date="2022-03" db="EMBL/GenBank/DDBJ databases">
        <title>Draft title - Genomic analysis of global carrot germplasm unveils the trajectory of domestication and the origin of high carotenoid orange carrot.</title>
        <authorList>
            <person name="Iorizzo M."/>
            <person name="Ellison S."/>
            <person name="Senalik D."/>
            <person name="Macko-Podgorni A."/>
            <person name="Grzebelus D."/>
            <person name="Bostan H."/>
            <person name="Rolling W."/>
            <person name="Curaba J."/>
            <person name="Simon P."/>
        </authorList>
    </citation>
    <scope>NUCLEOTIDE SEQUENCE</scope>
    <source>
        <tissue evidence="3">Leaf</tissue>
    </source>
</reference>
<proteinExistence type="predicted"/>
<dbReference type="PANTHER" id="PTHR10774:SF217">
    <property type="entry name" value="OS06G0685300 PROTEIN"/>
    <property type="match status" value="1"/>
</dbReference>
<gene>
    <name evidence="3" type="ORF">DCAR_0727747</name>
</gene>
<organism evidence="3 4">
    <name type="scientific">Daucus carota subsp. sativus</name>
    <name type="common">Carrot</name>
    <dbReference type="NCBI Taxonomy" id="79200"/>
    <lineage>
        <taxon>Eukaryota</taxon>
        <taxon>Viridiplantae</taxon>
        <taxon>Streptophyta</taxon>
        <taxon>Embryophyta</taxon>
        <taxon>Tracheophyta</taxon>
        <taxon>Spermatophyta</taxon>
        <taxon>Magnoliopsida</taxon>
        <taxon>eudicotyledons</taxon>
        <taxon>Gunneridae</taxon>
        <taxon>Pentapetalae</taxon>
        <taxon>asterids</taxon>
        <taxon>campanulids</taxon>
        <taxon>Apiales</taxon>
        <taxon>Apiaceae</taxon>
        <taxon>Apioideae</taxon>
        <taxon>Scandiceae</taxon>
        <taxon>Daucinae</taxon>
        <taxon>Daucus</taxon>
        <taxon>Daucus sect. Daucus</taxon>
    </lineage>
</organism>
<sequence>MILLLAKWSLYHFCCVLEIMPSDPYLKLSLSGERLPAKKTSIKMNNLNPGWNVGRHDKLDMQLSPLKLLVPHERKEFAVNLLKNINPKDTRDRKQRGQIMLDLTFVPFKEDYERSRSVVLQHSMKNSSIKRSESRSSHVYRAGLLFVTVVGAKDVKGNISFGAPGQSTSKSRGRLLTNYSLKSTNQLLCHSHLYGVYCLPEF</sequence>
<dbReference type="InterPro" id="IPR000008">
    <property type="entry name" value="C2_dom"/>
</dbReference>
<reference evidence="3" key="1">
    <citation type="journal article" date="2016" name="Nat. Genet.">
        <title>A high-quality carrot genome assembly provides new insights into carotenoid accumulation and asterid genome evolution.</title>
        <authorList>
            <person name="Iorizzo M."/>
            <person name="Ellison S."/>
            <person name="Senalik D."/>
            <person name="Zeng P."/>
            <person name="Satapoomin P."/>
            <person name="Huang J."/>
            <person name="Bowman M."/>
            <person name="Iovene M."/>
            <person name="Sanseverino W."/>
            <person name="Cavagnaro P."/>
            <person name="Yildiz M."/>
            <person name="Macko-Podgorni A."/>
            <person name="Moranska E."/>
            <person name="Grzebelus E."/>
            <person name="Grzebelus D."/>
            <person name="Ashrafi H."/>
            <person name="Zheng Z."/>
            <person name="Cheng S."/>
            <person name="Spooner D."/>
            <person name="Van Deynze A."/>
            <person name="Simon P."/>
        </authorList>
    </citation>
    <scope>NUCLEOTIDE SEQUENCE</scope>
    <source>
        <tissue evidence="3">Leaf</tissue>
    </source>
</reference>
<dbReference type="Proteomes" id="UP000077755">
    <property type="component" value="Chromosome 7"/>
</dbReference>
<keyword evidence="1" id="KW-0732">Signal</keyword>
<accession>A0AAF0XJV0</accession>
<dbReference type="GO" id="GO:0008289">
    <property type="term" value="F:lipid binding"/>
    <property type="evidence" value="ECO:0007669"/>
    <property type="project" value="InterPro"/>
</dbReference>
<evidence type="ECO:0000259" key="2">
    <source>
        <dbReference type="Pfam" id="PF00168"/>
    </source>
</evidence>
<name>A0AAF0XJV0_DAUCS</name>
<keyword evidence="4" id="KW-1185">Reference proteome</keyword>
<dbReference type="InterPro" id="IPR035892">
    <property type="entry name" value="C2_domain_sf"/>
</dbReference>
<dbReference type="InterPro" id="IPR045050">
    <property type="entry name" value="Synaptotagmin_plant"/>
</dbReference>
<feature type="domain" description="C2" evidence="2">
    <location>
        <begin position="21"/>
        <end position="52"/>
    </location>
</feature>
<evidence type="ECO:0000313" key="4">
    <source>
        <dbReference type="Proteomes" id="UP000077755"/>
    </source>
</evidence>
<dbReference type="EMBL" id="CP093349">
    <property type="protein sequence ID" value="WOH08309.1"/>
    <property type="molecule type" value="Genomic_DNA"/>
</dbReference>
<dbReference type="Pfam" id="PF00168">
    <property type="entry name" value="C2"/>
    <property type="match status" value="1"/>
</dbReference>